<accession>T1EYJ5</accession>
<keyword evidence="3" id="KW-1185">Reference proteome</keyword>
<organism evidence="2 3">
    <name type="scientific">Helobdella robusta</name>
    <name type="common">Californian leech</name>
    <dbReference type="NCBI Taxonomy" id="6412"/>
    <lineage>
        <taxon>Eukaryota</taxon>
        <taxon>Metazoa</taxon>
        <taxon>Spiralia</taxon>
        <taxon>Lophotrochozoa</taxon>
        <taxon>Annelida</taxon>
        <taxon>Clitellata</taxon>
        <taxon>Hirudinea</taxon>
        <taxon>Rhynchobdellida</taxon>
        <taxon>Glossiphoniidae</taxon>
        <taxon>Helobdella</taxon>
    </lineage>
</organism>
<dbReference type="EMBL" id="KB095812">
    <property type="protein sequence ID" value="ESO11763.1"/>
    <property type="molecule type" value="Genomic_DNA"/>
</dbReference>
<dbReference type="KEGG" id="hro:HELRODRAFT_166800"/>
<evidence type="ECO:0000313" key="2">
    <source>
        <dbReference type="EnsemblMetazoa" id="HelroP166800"/>
    </source>
</evidence>
<name>T1EYJ5_HELRO</name>
<dbReference type="CTD" id="20201645"/>
<proteinExistence type="predicted"/>
<dbReference type="EMBL" id="AMQM01002569">
    <property type="status" value="NOT_ANNOTATED_CDS"/>
    <property type="molecule type" value="Genomic_DNA"/>
</dbReference>
<dbReference type="EnsemblMetazoa" id="HelroT166800">
    <property type="protein sequence ID" value="HelroP166800"/>
    <property type="gene ID" value="HelroG166800"/>
</dbReference>
<dbReference type="RefSeq" id="XP_009010251.1">
    <property type="nucleotide sequence ID" value="XM_009012003.1"/>
</dbReference>
<reference evidence="3" key="1">
    <citation type="submission" date="2012-12" db="EMBL/GenBank/DDBJ databases">
        <authorList>
            <person name="Hellsten U."/>
            <person name="Grimwood J."/>
            <person name="Chapman J.A."/>
            <person name="Shapiro H."/>
            <person name="Aerts A."/>
            <person name="Otillar R.P."/>
            <person name="Terry A.Y."/>
            <person name="Boore J.L."/>
            <person name="Simakov O."/>
            <person name="Marletaz F."/>
            <person name="Cho S.-J."/>
            <person name="Edsinger-Gonzales E."/>
            <person name="Havlak P."/>
            <person name="Kuo D.-H."/>
            <person name="Larsson T."/>
            <person name="Lv J."/>
            <person name="Arendt D."/>
            <person name="Savage R."/>
            <person name="Osoegawa K."/>
            <person name="de Jong P."/>
            <person name="Lindberg D.R."/>
            <person name="Seaver E.C."/>
            <person name="Weisblat D.A."/>
            <person name="Putnam N.H."/>
            <person name="Grigoriev I.V."/>
            <person name="Rokhsar D.S."/>
        </authorList>
    </citation>
    <scope>NUCLEOTIDE SEQUENCE</scope>
</reference>
<dbReference type="InParanoid" id="T1EYJ5"/>
<reference evidence="1 3" key="2">
    <citation type="journal article" date="2013" name="Nature">
        <title>Insights into bilaterian evolution from three spiralian genomes.</title>
        <authorList>
            <person name="Simakov O."/>
            <person name="Marletaz F."/>
            <person name="Cho S.J."/>
            <person name="Edsinger-Gonzales E."/>
            <person name="Havlak P."/>
            <person name="Hellsten U."/>
            <person name="Kuo D.H."/>
            <person name="Larsson T."/>
            <person name="Lv J."/>
            <person name="Arendt D."/>
            <person name="Savage R."/>
            <person name="Osoegawa K."/>
            <person name="de Jong P."/>
            <person name="Grimwood J."/>
            <person name="Chapman J.A."/>
            <person name="Shapiro H."/>
            <person name="Aerts A."/>
            <person name="Otillar R.P."/>
            <person name="Terry A.Y."/>
            <person name="Boore J.L."/>
            <person name="Grigoriev I.V."/>
            <person name="Lindberg D.R."/>
            <person name="Seaver E.C."/>
            <person name="Weisblat D.A."/>
            <person name="Putnam N.H."/>
            <person name="Rokhsar D.S."/>
        </authorList>
    </citation>
    <scope>NUCLEOTIDE SEQUENCE</scope>
</reference>
<protein>
    <submittedName>
        <fullName evidence="1 2">Uncharacterized protein</fullName>
    </submittedName>
</protein>
<dbReference type="PANTHER" id="PTHR19963:SF30">
    <property type="entry name" value="ENDONUCLEASE_EXONUCLEASE_PHOSPHATASE DOMAIN-CONTAINING PROTEIN"/>
    <property type="match status" value="1"/>
</dbReference>
<dbReference type="Proteomes" id="UP000015101">
    <property type="component" value="Unassembled WGS sequence"/>
</dbReference>
<dbReference type="OrthoDB" id="5957375at2759"/>
<sequence length="312" mass="36268">MYMYNVYNILANRRVPTQARLPRLAVAFVGAQGRGGFHCAAKVHNWRPKWGLFKSDRYDRSRNETFLNFLVDRAGSTENILESRYRVGQQLYRRQLFVKLFQVFWVKGLIMSRVLSQRNPCQNKFHRLVRHHELLKPGRFDGAGCLKIFLRRIEICTRYNQWSLNDMEAYLSCSLTDEAAEFLRNIAGLVKNLTSLAYPSEQSKLAIHLTKDFLSALSDTNLELKLPNALSKECQTSFSQAIKRARITVTGAENQAISKKECPEKEKLNKRWVLRSALNFASDEEAVASAREQDMKIYEKRKRHEQLEEQQS</sequence>
<dbReference type="GeneID" id="20201645"/>
<evidence type="ECO:0000313" key="1">
    <source>
        <dbReference type="EMBL" id="ESO11763.1"/>
    </source>
</evidence>
<dbReference type="PANTHER" id="PTHR19963">
    <property type="entry name" value="CCHC-TYPE DOMAIN-CONTAINING PROTEIN"/>
    <property type="match status" value="1"/>
</dbReference>
<evidence type="ECO:0000313" key="3">
    <source>
        <dbReference type="Proteomes" id="UP000015101"/>
    </source>
</evidence>
<gene>
    <name evidence="2" type="primary">20201645</name>
    <name evidence="1" type="ORF">HELRODRAFT_166800</name>
</gene>
<dbReference type="HOGENOM" id="CLU_892195_0_0_1"/>
<dbReference type="AlphaFoldDB" id="T1EYJ5"/>
<reference evidence="2" key="3">
    <citation type="submission" date="2015-06" db="UniProtKB">
        <authorList>
            <consortium name="EnsemblMetazoa"/>
        </authorList>
    </citation>
    <scope>IDENTIFICATION</scope>
</reference>